<gene>
    <name evidence="1" type="ORF">JYU34_004506</name>
</gene>
<protein>
    <submittedName>
        <fullName evidence="1">Uncharacterized protein</fullName>
    </submittedName>
</protein>
<keyword evidence="2" id="KW-1185">Reference proteome</keyword>
<sequence>MDGKPPPSLIAGILHFSGSKTSQRREAAAATDHVLRASDPEAGAGVREGRICGQG</sequence>
<name>A0ABQ7QY56_PLUXY</name>
<dbReference type="Proteomes" id="UP000823941">
    <property type="component" value="Chromosome 6"/>
</dbReference>
<dbReference type="EMBL" id="JAHIBW010000006">
    <property type="protein sequence ID" value="KAG7309983.1"/>
    <property type="molecule type" value="Genomic_DNA"/>
</dbReference>
<accession>A0ABQ7QY56</accession>
<organism evidence="1 2">
    <name type="scientific">Plutella xylostella</name>
    <name type="common">Diamondback moth</name>
    <name type="synonym">Plutella maculipennis</name>
    <dbReference type="NCBI Taxonomy" id="51655"/>
    <lineage>
        <taxon>Eukaryota</taxon>
        <taxon>Metazoa</taxon>
        <taxon>Ecdysozoa</taxon>
        <taxon>Arthropoda</taxon>
        <taxon>Hexapoda</taxon>
        <taxon>Insecta</taxon>
        <taxon>Pterygota</taxon>
        <taxon>Neoptera</taxon>
        <taxon>Endopterygota</taxon>
        <taxon>Lepidoptera</taxon>
        <taxon>Glossata</taxon>
        <taxon>Ditrysia</taxon>
        <taxon>Yponomeutoidea</taxon>
        <taxon>Plutellidae</taxon>
        <taxon>Plutella</taxon>
    </lineage>
</organism>
<reference evidence="1 2" key="1">
    <citation type="submission" date="2021-06" db="EMBL/GenBank/DDBJ databases">
        <title>A haploid diamondback moth (Plutella xylostella L.) genome assembly resolves 31 chromosomes and identifies a diamide resistance mutation.</title>
        <authorList>
            <person name="Ward C.M."/>
            <person name="Perry K.D."/>
            <person name="Baker G."/>
            <person name="Powis K."/>
            <person name="Heckel D.G."/>
            <person name="Baxter S.W."/>
        </authorList>
    </citation>
    <scope>NUCLEOTIDE SEQUENCE [LARGE SCALE GENOMIC DNA]</scope>
    <source>
        <strain evidence="1 2">LV</strain>
        <tissue evidence="1">Single pupa</tissue>
    </source>
</reference>
<comment type="caution">
    <text evidence="1">The sequence shown here is derived from an EMBL/GenBank/DDBJ whole genome shotgun (WGS) entry which is preliminary data.</text>
</comment>
<proteinExistence type="predicted"/>
<evidence type="ECO:0000313" key="2">
    <source>
        <dbReference type="Proteomes" id="UP000823941"/>
    </source>
</evidence>
<evidence type="ECO:0000313" key="1">
    <source>
        <dbReference type="EMBL" id="KAG7309983.1"/>
    </source>
</evidence>